<dbReference type="SUPFAM" id="SSF53649">
    <property type="entry name" value="Alkaline phosphatase-like"/>
    <property type="match status" value="1"/>
</dbReference>
<keyword evidence="2" id="KW-0378">Hydrolase</keyword>
<comment type="caution">
    <text evidence="4">The sequence shown here is derived from an EMBL/GenBank/DDBJ whole genome shotgun (WGS) entry which is preliminary data.</text>
</comment>
<dbReference type="Proteomes" id="UP000271925">
    <property type="component" value="Unassembled WGS sequence"/>
</dbReference>
<evidence type="ECO:0000313" key="4">
    <source>
        <dbReference type="EMBL" id="RRB03973.1"/>
    </source>
</evidence>
<evidence type="ECO:0000256" key="2">
    <source>
        <dbReference type="ARBA" id="ARBA00022801"/>
    </source>
</evidence>
<accession>A0A3P1BSS5</accession>
<evidence type="ECO:0000313" key="5">
    <source>
        <dbReference type="Proteomes" id="UP000271925"/>
    </source>
</evidence>
<dbReference type="EMBL" id="RQJO01000008">
    <property type="protein sequence ID" value="RRB03973.1"/>
    <property type="molecule type" value="Genomic_DNA"/>
</dbReference>
<feature type="domain" description="N-sulphoglucosamine sulphohydrolase C-terminal" evidence="3">
    <location>
        <begin position="363"/>
        <end position="512"/>
    </location>
</feature>
<dbReference type="InterPro" id="IPR017850">
    <property type="entry name" value="Alkaline_phosphatase_core_sf"/>
</dbReference>
<evidence type="ECO:0000256" key="1">
    <source>
        <dbReference type="ARBA" id="ARBA00008779"/>
    </source>
</evidence>
<dbReference type="PROSITE" id="PS00149">
    <property type="entry name" value="SULFATASE_2"/>
    <property type="match status" value="1"/>
</dbReference>
<dbReference type="CDD" id="cd16031">
    <property type="entry name" value="G6S_like"/>
    <property type="match status" value="1"/>
</dbReference>
<dbReference type="AlphaFoldDB" id="A0A3P1BSS5"/>
<dbReference type="InterPro" id="IPR032506">
    <property type="entry name" value="SGSH_C"/>
</dbReference>
<name>A0A3P1BSS5_9BACT</name>
<comment type="similarity">
    <text evidence="1">Belongs to the sulfatase family.</text>
</comment>
<reference evidence="4 5" key="1">
    <citation type="submission" date="2018-11" db="EMBL/GenBank/DDBJ databases">
        <authorList>
            <person name="Zhou Z."/>
            <person name="Wang G."/>
        </authorList>
    </citation>
    <scope>NUCLEOTIDE SEQUENCE [LARGE SCALE GENOMIC DNA]</scope>
    <source>
        <strain evidence="4 5">KCTC52004</strain>
    </source>
</reference>
<protein>
    <submittedName>
        <fullName evidence="4">DUF4976 domain-containing protein</fullName>
    </submittedName>
</protein>
<dbReference type="OrthoDB" id="9789742at2"/>
<dbReference type="InterPro" id="IPR024607">
    <property type="entry name" value="Sulfatase_CS"/>
</dbReference>
<dbReference type="PANTHER" id="PTHR43108">
    <property type="entry name" value="N-ACETYLGLUCOSAMINE-6-SULFATASE FAMILY MEMBER"/>
    <property type="match status" value="1"/>
</dbReference>
<dbReference type="PANTHER" id="PTHR43108:SF6">
    <property type="entry name" value="N-SULPHOGLUCOSAMINE SULPHOHYDROLASE"/>
    <property type="match status" value="1"/>
</dbReference>
<dbReference type="Pfam" id="PF16347">
    <property type="entry name" value="SGSH_C"/>
    <property type="match status" value="1"/>
</dbReference>
<dbReference type="GO" id="GO:0016787">
    <property type="term" value="F:hydrolase activity"/>
    <property type="evidence" value="ECO:0007669"/>
    <property type="project" value="UniProtKB-KW"/>
</dbReference>
<proteinExistence type="inferred from homology"/>
<dbReference type="PROSITE" id="PS00523">
    <property type="entry name" value="SULFATASE_1"/>
    <property type="match status" value="1"/>
</dbReference>
<dbReference type="Gene3D" id="3.40.720.10">
    <property type="entry name" value="Alkaline Phosphatase, subunit A"/>
    <property type="match status" value="1"/>
</dbReference>
<keyword evidence="5" id="KW-1185">Reference proteome</keyword>
<dbReference type="RefSeq" id="WP_124874235.1">
    <property type="nucleotide sequence ID" value="NZ_RQJO01000008.1"/>
</dbReference>
<organism evidence="4 5">
    <name type="scientific">Larkinella rosea</name>
    <dbReference type="NCBI Taxonomy" id="2025312"/>
    <lineage>
        <taxon>Bacteria</taxon>
        <taxon>Pseudomonadati</taxon>
        <taxon>Bacteroidota</taxon>
        <taxon>Cytophagia</taxon>
        <taxon>Cytophagales</taxon>
        <taxon>Spirosomataceae</taxon>
        <taxon>Larkinella</taxon>
    </lineage>
</organism>
<sequence>MLRTFQLIFGVIILIGLAAISRIPVPDEALLHRNGHSGVSVPRATERPNIIIIFSDDHALKAISAYGSPYIKTPNIDRIGREGAVFENMFCTNSICAPSRATLLTGKYSNLNGHRDNQGTFDASQAMFPKYLQQAGYQTAWIGKWHLKATPQYFDFWEVVPGQGLYYNPNFIQMDGKTVRKEGYATNVITDDALNWLDSGRDASKPFCLVIGHKAPHREWQPDTTDLHAFDGKTFPMPATFYDTYEGRKAAQHQDMQIATPTLRFGLDLKVDIDTMPIIKRMNPAQLKAWKAYYDPLNKAFKEQNLTGKALDNWKFQRYMHDYLGCILSVDRNVGRVLDYLDQHGMTNNTLIMYSSDQGFYLGEHGWFDKRFMYEESLHMPLLVRYPPQLKPGTRTKQLFVNTDFAPTILQTAGVPVPADMQGKSFLPLPKTAQSRKAIYYHYYEYPYDHRVMAHLGIRTERYKLIYFYGNGESWEFFDLKTDPNEMKNDYANPKNRGIITQLKRDLKKLTQEYQDTEATDMLAKEGV</sequence>
<evidence type="ECO:0000259" key="3">
    <source>
        <dbReference type="Pfam" id="PF16347"/>
    </source>
</evidence>
<gene>
    <name evidence="4" type="ORF">EHT25_10600</name>
</gene>